<evidence type="ECO:0000313" key="2">
    <source>
        <dbReference type="Proteomes" id="UP000036893"/>
    </source>
</evidence>
<dbReference type="GeneID" id="66992572"/>
<protein>
    <recommendedName>
        <fullName evidence="3">SET domain-containing protein</fullName>
    </recommendedName>
</protein>
<gene>
    <name evidence="1" type="ORF">Aud_005096</name>
</gene>
<reference evidence="1" key="1">
    <citation type="journal article" date="2015" name="Genome Announc.">
        <title>Draft Genome Sequence of the Pathogenic Filamentous Fungus Aspergillus udagawae Strain IFM 46973T.</title>
        <authorList>
            <person name="Kusuya Y."/>
            <person name="Takahashi-Nakaguchi A."/>
            <person name="Takahashi H."/>
            <person name="Yaguchi T."/>
        </authorList>
    </citation>
    <scope>NUCLEOTIDE SEQUENCE</scope>
    <source>
        <strain evidence="1">IFM 46973</strain>
    </source>
</reference>
<name>A0A8E0QQA3_9EURO</name>
<evidence type="ECO:0000313" key="1">
    <source>
        <dbReference type="EMBL" id="GIC88698.1"/>
    </source>
</evidence>
<dbReference type="AlphaFoldDB" id="A0A8E0QQA3"/>
<dbReference type="Gene3D" id="2.170.270.10">
    <property type="entry name" value="SET domain"/>
    <property type="match status" value="1"/>
</dbReference>
<dbReference type="RefSeq" id="XP_043145964.1">
    <property type="nucleotide sequence ID" value="XM_043290029.1"/>
</dbReference>
<evidence type="ECO:0008006" key="3">
    <source>
        <dbReference type="Google" id="ProtNLM"/>
    </source>
</evidence>
<reference evidence="1" key="2">
    <citation type="submission" date="2021-01" db="EMBL/GenBank/DDBJ databases">
        <title>Pan-genome distribution and transcriptional activeness of fungal secondary metabolism genes in Aspergillus section Fumigati.</title>
        <authorList>
            <person name="Takahashi H."/>
            <person name="Umemura M."/>
            <person name="Ninomiya A."/>
            <person name="Kusuya Y."/>
            <person name="Urayama S."/>
            <person name="Shimizu M."/>
            <person name="Watanabe A."/>
            <person name="Kamei K."/>
            <person name="Yaguchi T."/>
            <person name="Hagiwara D."/>
        </authorList>
    </citation>
    <scope>NUCLEOTIDE SEQUENCE</scope>
    <source>
        <strain evidence="1">IFM 46973</strain>
    </source>
</reference>
<dbReference type="SUPFAM" id="SSF82199">
    <property type="entry name" value="SET domain"/>
    <property type="match status" value="1"/>
</dbReference>
<dbReference type="InterPro" id="IPR053209">
    <property type="entry name" value="Gramillin-biosynth_MTr"/>
</dbReference>
<proteinExistence type="predicted"/>
<comment type="caution">
    <text evidence="1">The sequence shown here is derived from an EMBL/GenBank/DDBJ whole genome shotgun (WGS) entry which is preliminary data.</text>
</comment>
<organism evidence="1 2">
    <name type="scientific">Aspergillus udagawae</name>
    <dbReference type="NCBI Taxonomy" id="91492"/>
    <lineage>
        <taxon>Eukaryota</taxon>
        <taxon>Fungi</taxon>
        <taxon>Dikarya</taxon>
        <taxon>Ascomycota</taxon>
        <taxon>Pezizomycotina</taxon>
        <taxon>Eurotiomycetes</taxon>
        <taxon>Eurotiomycetidae</taxon>
        <taxon>Eurotiales</taxon>
        <taxon>Aspergillaceae</taxon>
        <taxon>Aspergillus</taxon>
        <taxon>Aspergillus subgen. Fumigati</taxon>
    </lineage>
</organism>
<dbReference type="PANTHER" id="PTHR47643">
    <property type="entry name" value="TPR DOMAIN PROTEIN (AFU_ORTHOLOGUE AFUA_5G12710)"/>
    <property type="match status" value="1"/>
</dbReference>
<dbReference type="Proteomes" id="UP000036893">
    <property type="component" value="Unassembled WGS sequence"/>
</dbReference>
<sequence>MTMGTQAELITLIVQKLYKNPSMMPAFTDLYYGSYKPVAVSEVDDTPIVDTFLVERIVALNGFGCPLLSRESHKRAMTGEAQLDNDEHNARRSFIGDMMVVRATQDLAADTEITFWYQSPLNNDSKEKQMDLRHWGFKCTCIICQDVQNTENSILTTRKKLTAGLVKDFQCRKKPSTTKIEAILSKLEETYRQPASEVPRLSLWKPYLNLAMLYATHEQPQKAIEFALKTLESLGYVVEGGHLPHTSGTPLLVKKWGLMTDGLVGCWMSLSRAYRLVAPDLVLKAEGYARITYRICVGEDETFDETYTQLSERSDGFLA</sequence>
<accession>A0A8E0QQA3</accession>
<dbReference type="EMBL" id="BBXM02000003">
    <property type="protein sequence ID" value="GIC88698.1"/>
    <property type="molecule type" value="Genomic_DNA"/>
</dbReference>
<dbReference type="InterPro" id="IPR046341">
    <property type="entry name" value="SET_dom_sf"/>
</dbReference>
<dbReference type="PANTHER" id="PTHR47643:SF2">
    <property type="entry name" value="TPR DOMAIN PROTEIN (AFU_ORTHOLOGUE AFUA_5G12710)"/>
    <property type="match status" value="1"/>
</dbReference>